<gene>
    <name evidence="2" type="ORF">D9757_004519</name>
</gene>
<dbReference type="OrthoDB" id="3158487at2759"/>
<keyword evidence="1" id="KW-0472">Membrane</keyword>
<organism evidence="2 3">
    <name type="scientific">Collybiopsis confluens</name>
    <dbReference type="NCBI Taxonomy" id="2823264"/>
    <lineage>
        <taxon>Eukaryota</taxon>
        <taxon>Fungi</taxon>
        <taxon>Dikarya</taxon>
        <taxon>Basidiomycota</taxon>
        <taxon>Agaricomycotina</taxon>
        <taxon>Agaricomycetes</taxon>
        <taxon>Agaricomycetidae</taxon>
        <taxon>Agaricales</taxon>
        <taxon>Marasmiineae</taxon>
        <taxon>Omphalotaceae</taxon>
        <taxon>Collybiopsis</taxon>
    </lineage>
</organism>
<keyword evidence="1" id="KW-1133">Transmembrane helix</keyword>
<dbReference type="EMBL" id="JAACJN010000013">
    <property type="protein sequence ID" value="KAF5390818.1"/>
    <property type="molecule type" value="Genomic_DNA"/>
</dbReference>
<protein>
    <submittedName>
        <fullName evidence="2">Uncharacterized protein</fullName>
    </submittedName>
</protein>
<evidence type="ECO:0000313" key="2">
    <source>
        <dbReference type="EMBL" id="KAF5390818.1"/>
    </source>
</evidence>
<reference evidence="2 3" key="1">
    <citation type="journal article" date="2020" name="ISME J.">
        <title>Uncovering the hidden diversity of litter-decomposition mechanisms in mushroom-forming fungi.</title>
        <authorList>
            <person name="Floudas D."/>
            <person name="Bentzer J."/>
            <person name="Ahren D."/>
            <person name="Johansson T."/>
            <person name="Persson P."/>
            <person name="Tunlid A."/>
        </authorList>
    </citation>
    <scope>NUCLEOTIDE SEQUENCE [LARGE SCALE GENOMIC DNA]</scope>
    <source>
        <strain evidence="2 3">CBS 406.79</strain>
    </source>
</reference>
<accession>A0A8H5ME98</accession>
<dbReference type="PANTHER" id="PTHR35041:SF6">
    <property type="entry name" value="FORMYLMETHIONINE DEFORMYLASE-LIKE PROTEIN-RELATED"/>
    <property type="match status" value="1"/>
</dbReference>
<proteinExistence type="predicted"/>
<comment type="caution">
    <text evidence="2">The sequence shown here is derived from an EMBL/GenBank/DDBJ whole genome shotgun (WGS) entry which is preliminary data.</text>
</comment>
<keyword evidence="1" id="KW-0812">Transmembrane</keyword>
<dbReference type="AlphaFoldDB" id="A0A8H5ME98"/>
<feature type="transmembrane region" description="Helical" evidence="1">
    <location>
        <begin position="389"/>
        <end position="409"/>
    </location>
</feature>
<dbReference type="Proteomes" id="UP000518752">
    <property type="component" value="Unassembled WGS sequence"/>
</dbReference>
<evidence type="ECO:0000313" key="3">
    <source>
        <dbReference type="Proteomes" id="UP000518752"/>
    </source>
</evidence>
<keyword evidence="3" id="KW-1185">Reference proteome</keyword>
<evidence type="ECO:0000256" key="1">
    <source>
        <dbReference type="SAM" id="Phobius"/>
    </source>
</evidence>
<name>A0A8H5ME98_9AGAR</name>
<dbReference type="PANTHER" id="PTHR35041">
    <property type="entry name" value="MEDIATOR OF RNA POLYMERASE II TRANSCRIPTION SUBUNIT 1"/>
    <property type="match status" value="1"/>
</dbReference>
<sequence length="458" mass="50773">MRASAVCFAILAAITQAVTFILLFIPGTLAVVPALPHTKTLTVPSIDFNGINPMKSASFHYARTDILKGNSNITTLKFIEPSQKWRQLILQAASSHTAPSWDPPAACGFACSYSFSYLAPALNCTELSKLDIWPSGSNTSDSRLGFPLHHHHATQDLSNSPRYYFYNSTVGISSDEPSLPNITFPTLDIIYIPYFNSMQTALFQNDPETTRKAWSPRGVHCTFENATYEATAEFLNNTQRLNTRVNKWHGPLSLGPLPNLVYAGMDSTNMTMASYSIVRSFSEILQGQMFYTPRLMQFNTSDTQALYTPLFNLTSYPANTPDLEEEANLVLTTFSPSPSFGEDLSTGLRSLLGNVTLAFVNEQMATTNVAATVTPNSTRYQYISWKLCLVYGIVFGLSFWISVYGLFCLQKNGTLAVFDVQHILEMTVESTRMQESVGNPKVGFALVNRPLLSVRTPR</sequence>